<evidence type="ECO:0000256" key="1">
    <source>
        <dbReference type="SAM" id="Phobius"/>
    </source>
</evidence>
<feature type="transmembrane region" description="Helical" evidence="1">
    <location>
        <begin position="12"/>
        <end position="29"/>
    </location>
</feature>
<keyword evidence="1" id="KW-0472">Membrane</keyword>
<dbReference type="EMBL" id="UINC01082585">
    <property type="protein sequence ID" value="SVC27485.1"/>
    <property type="molecule type" value="Genomic_DNA"/>
</dbReference>
<organism evidence="2">
    <name type="scientific">marine metagenome</name>
    <dbReference type="NCBI Taxonomy" id="408172"/>
    <lineage>
        <taxon>unclassified sequences</taxon>
        <taxon>metagenomes</taxon>
        <taxon>ecological metagenomes</taxon>
    </lineage>
</organism>
<proteinExistence type="predicted"/>
<evidence type="ECO:0000313" key="2">
    <source>
        <dbReference type="EMBL" id="SVC27485.1"/>
    </source>
</evidence>
<sequence length="50" mass="5600">IDVALQVPLFSGRLALLTGVSAFFAGSYLKDLELNKNALFYYVNMTYTIH</sequence>
<dbReference type="AlphaFoldDB" id="A0A382KV94"/>
<protein>
    <submittedName>
        <fullName evidence="2">Uncharacterized protein</fullName>
    </submittedName>
</protein>
<keyword evidence="1" id="KW-1133">Transmembrane helix</keyword>
<feature type="non-terminal residue" evidence="2">
    <location>
        <position position="1"/>
    </location>
</feature>
<accession>A0A382KV94</accession>
<name>A0A382KV94_9ZZZZ</name>
<reference evidence="2" key="1">
    <citation type="submission" date="2018-05" db="EMBL/GenBank/DDBJ databases">
        <authorList>
            <person name="Lanie J.A."/>
            <person name="Ng W.-L."/>
            <person name="Kazmierczak K.M."/>
            <person name="Andrzejewski T.M."/>
            <person name="Davidsen T.M."/>
            <person name="Wayne K.J."/>
            <person name="Tettelin H."/>
            <person name="Glass J.I."/>
            <person name="Rusch D."/>
            <person name="Podicherti R."/>
            <person name="Tsui H.-C.T."/>
            <person name="Winkler M.E."/>
        </authorList>
    </citation>
    <scope>NUCLEOTIDE SEQUENCE</scope>
</reference>
<keyword evidence="1" id="KW-0812">Transmembrane</keyword>
<gene>
    <name evidence="2" type="ORF">METZ01_LOCUS280339</name>
</gene>